<proteinExistence type="predicted"/>
<dbReference type="EMBL" id="PIEU01000093">
    <property type="protein sequence ID" value="PZL71977.1"/>
    <property type="molecule type" value="Genomic_DNA"/>
</dbReference>
<dbReference type="AlphaFoldDB" id="A0A2W3Z6F7"/>
<sequence>MSNSNVRIQIRNNNKETVAKIDRLASQAKTSREDYLRSLLVRHAEGQELMEQRFMYEELVERLTKALEVSNEITEAVVNELRDVKLELEGIRSA</sequence>
<reference evidence="1 2" key="1">
    <citation type="submission" date="2017-11" db="EMBL/GenBank/DDBJ databases">
        <title>Draft genome sequence of Enterococcus plantarum TRW2 strain isolated from lettuce.</title>
        <authorList>
            <person name="Kim E.B."/>
            <person name="Marco M.L."/>
            <person name="Williams T.R."/>
            <person name="You I.H."/>
        </authorList>
    </citation>
    <scope>NUCLEOTIDE SEQUENCE [LARGE SCALE GENOMIC DNA]</scope>
    <source>
        <strain evidence="1 2">TRW2</strain>
    </source>
</reference>
<comment type="caution">
    <text evidence="1">The sequence shown here is derived from an EMBL/GenBank/DDBJ whole genome shotgun (WGS) entry which is preliminary data.</text>
</comment>
<dbReference type="RefSeq" id="WP_086282271.1">
    <property type="nucleotide sequence ID" value="NZ_PIEU01000093.1"/>
</dbReference>
<evidence type="ECO:0000313" key="1">
    <source>
        <dbReference type="EMBL" id="PZL71977.1"/>
    </source>
</evidence>
<accession>A0A2W3Z6F7</accession>
<gene>
    <name evidence="1" type="ORF">CI088_11515</name>
</gene>
<organism evidence="1 2">
    <name type="scientific">Enterococcus plantarum</name>
    <dbReference type="NCBI Taxonomy" id="1077675"/>
    <lineage>
        <taxon>Bacteria</taxon>
        <taxon>Bacillati</taxon>
        <taxon>Bacillota</taxon>
        <taxon>Bacilli</taxon>
        <taxon>Lactobacillales</taxon>
        <taxon>Enterococcaceae</taxon>
        <taxon>Enterococcus</taxon>
    </lineage>
</organism>
<evidence type="ECO:0008006" key="3">
    <source>
        <dbReference type="Google" id="ProtNLM"/>
    </source>
</evidence>
<dbReference type="Proteomes" id="UP000249828">
    <property type="component" value="Unassembled WGS sequence"/>
</dbReference>
<protein>
    <recommendedName>
        <fullName evidence="3">Ribbon-helix-helix protein, CopG family</fullName>
    </recommendedName>
</protein>
<evidence type="ECO:0000313" key="2">
    <source>
        <dbReference type="Proteomes" id="UP000249828"/>
    </source>
</evidence>
<name>A0A2W3Z6F7_9ENTE</name>
<keyword evidence="2" id="KW-1185">Reference proteome</keyword>